<feature type="compositionally biased region" description="Basic and acidic residues" evidence="6">
    <location>
        <begin position="1"/>
        <end position="29"/>
    </location>
</feature>
<feature type="region of interest" description="Disordered" evidence="6">
    <location>
        <begin position="300"/>
        <end position="323"/>
    </location>
</feature>
<dbReference type="InterPro" id="IPR038459">
    <property type="entry name" value="MT_TRM10-typ_sf"/>
</dbReference>
<dbReference type="EMBL" id="JALNTZ010000008">
    <property type="protein sequence ID" value="KAJ3642407.1"/>
    <property type="molecule type" value="Genomic_DNA"/>
</dbReference>
<reference evidence="8" key="1">
    <citation type="journal article" date="2023" name="G3 (Bethesda)">
        <title>Whole genome assemblies of Zophobas morio and Tenebrio molitor.</title>
        <authorList>
            <person name="Kaur S."/>
            <person name="Stinson S.A."/>
            <person name="diCenzo G.C."/>
        </authorList>
    </citation>
    <scope>NUCLEOTIDE SEQUENCE</scope>
    <source>
        <strain evidence="8">QUZm001</strain>
    </source>
</reference>
<evidence type="ECO:0000256" key="5">
    <source>
        <dbReference type="ARBA" id="ARBA00048434"/>
    </source>
</evidence>
<dbReference type="InterPro" id="IPR007356">
    <property type="entry name" value="tRNA_m1G_MeTrfase_euk"/>
</dbReference>
<dbReference type="FunFam" id="3.40.1280.30:FF:000001">
    <property type="entry name" value="tRNA methyltransferase 10 homolog A"/>
    <property type="match status" value="1"/>
</dbReference>
<evidence type="ECO:0000259" key="7">
    <source>
        <dbReference type="PROSITE" id="PS51675"/>
    </source>
</evidence>
<keyword evidence="3" id="KW-0808">Transferase</keyword>
<evidence type="ECO:0000256" key="1">
    <source>
        <dbReference type="ARBA" id="ARBA00012797"/>
    </source>
</evidence>
<keyword evidence="2" id="KW-0489">Methyltransferase</keyword>
<dbReference type="GO" id="GO:0052905">
    <property type="term" value="F:tRNA (guanosine(9)-N1)-methyltransferase activity"/>
    <property type="evidence" value="ECO:0007669"/>
    <property type="project" value="UniProtKB-EC"/>
</dbReference>
<keyword evidence="9" id="KW-1185">Reference proteome</keyword>
<dbReference type="InterPro" id="IPR028564">
    <property type="entry name" value="MT_TRM10-typ"/>
</dbReference>
<evidence type="ECO:0000256" key="2">
    <source>
        <dbReference type="ARBA" id="ARBA00022603"/>
    </source>
</evidence>
<feature type="domain" description="SAM-dependent MTase TRM10-type" evidence="7">
    <location>
        <begin position="104"/>
        <end position="296"/>
    </location>
</feature>
<evidence type="ECO:0000256" key="4">
    <source>
        <dbReference type="ARBA" id="ARBA00022691"/>
    </source>
</evidence>
<dbReference type="GO" id="GO:0000049">
    <property type="term" value="F:tRNA binding"/>
    <property type="evidence" value="ECO:0007669"/>
    <property type="project" value="TreeGrafter"/>
</dbReference>
<dbReference type="AlphaFoldDB" id="A0AA38HT98"/>
<proteinExistence type="predicted"/>
<keyword evidence="4" id="KW-0949">S-adenosyl-L-methionine</keyword>
<dbReference type="PANTHER" id="PTHR13563">
    <property type="entry name" value="TRNA (GUANINE-9-) METHYLTRANSFERASE"/>
    <property type="match status" value="1"/>
</dbReference>
<dbReference type="GO" id="GO:0005654">
    <property type="term" value="C:nucleoplasm"/>
    <property type="evidence" value="ECO:0007669"/>
    <property type="project" value="TreeGrafter"/>
</dbReference>
<dbReference type="PROSITE" id="PS51675">
    <property type="entry name" value="SAM_MT_TRM10"/>
    <property type="match status" value="1"/>
</dbReference>
<feature type="region of interest" description="Disordered" evidence="6">
    <location>
        <begin position="1"/>
        <end position="51"/>
    </location>
</feature>
<evidence type="ECO:0000256" key="6">
    <source>
        <dbReference type="SAM" id="MobiDB-lite"/>
    </source>
</evidence>
<protein>
    <recommendedName>
        <fullName evidence="1">tRNA (guanine(9)-N(1))-methyltransferase</fullName>
        <ecNumber evidence="1">2.1.1.221</ecNumber>
    </recommendedName>
</protein>
<dbReference type="Gene3D" id="3.40.1280.30">
    <property type="match status" value="1"/>
</dbReference>
<accession>A0AA38HT98</accession>
<evidence type="ECO:0000256" key="3">
    <source>
        <dbReference type="ARBA" id="ARBA00022679"/>
    </source>
</evidence>
<sequence>MPLHSDDSSNKRPLETDDSDSNPKKRVPDEGQTDDEIASGGGPTDEPKFFNGVEISKLTKRQLKKYKKCLKWQEIKKEKRAKERLRTKEKRIQAKLNNVDLGPSRKQLKKMKMKDSPCKIGVCIDLSFDDLMIDKDMAKTIKQILRVYTANRRADAPMQLSLTSFNGRSKTEMAKHHGYENWDINFCEEDYSQVFPKEKLVYLSSESDNVITELEQDKVYIIGGLVDHNFHKGICYNKAVEQGIAHGQLPINEYFWLNHRKVLTINQVFEILLRVSEGKTFKEAIESILPKRIEKTIAVKESDDEVDEEKTSVNSDQDDENTS</sequence>
<dbReference type="PANTHER" id="PTHR13563:SF13">
    <property type="entry name" value="TRNA METHYLTRANSFERASE 10 HOMOLOG A"/>
    <property type="match status" value="1"/>
</dbReference>
<comment type="catalytic activity">
    <reaction evidence="5">
        <text>guanosine(9) in tRNA + S-adenosyl-L-methionine = N(1)-methylguanosine(9) in tRNA + S-adenosyl-L-homocysteine + H(+)</text>
        <dbReference type="Rhea" id="RHEA:43156"/>
        <dbReference type="Rhea" id="RHEA-COMP:10367"/>
        <dbReference type="Rhea" id="RHEA-COMP:10368"/>
        <dbReference type="ChEBI" id="CHEBI:15378"/>
        <dbReference type="ChEBI" id="CHEBI:57856"/>
        <dbReference type="ChEBI" id="CHEBI:59789"/>
        <dbReference type="ChEBI" id="CHEBI:73542"/>
        <dbReference type="ChEBI" id="CHEBI:74269"/>
        <dbReference type="EC" id="2.1.1.221"/>
    </reaction>
</comment>
<evidence type="ECO:0000313" key="9">
    <source>
        <dbReference type="Proteomes" id="UP001168821"/>
    </source>
</evidence>
<name>A0AA38HT98_9CUCU</name>
<gene>
    <name evidence="8" type="ORF">Zmor_025199</name>
</gene>
<dbReference type="CDD" id="cd18101">
    <property type="entry name" value="Trm10euk_A"/>
    <property type="match status" value="1"/>
</dbReference>
<dbReference type="EC" id="2.1.1.221" evidence="1"/>
<dbReference type="Proteomes" id="UP001168821">
    <property type="component" value="Unassembled WGS sequence"/>
</dbReference>
<dbReference type="GO" id="GO:0002939">
    <property type="term" value="P:tRNA N1-guanine methylation"/>
    <property type="evidence" value="ECO:0007669"/>
    <property type="project" value="TreeGrafter"/>
</dbReference>
<evidence type="ECO:0000313" key="8">
    <source>
        <dbReference type="EMBL" id="KAJ3642407.1"/>
    </source>
</evidence>
<organism evidence="8 9">
    <name type="scientific">Zophobas morio</name>
    <dbReference type="NCBI Taxonomy" id="2755281"/>
    <lineage>
        <taxon>Eukaryota</taxon>
        <taxon>Metazoa</taxon>
        <taxon>Ecdysozoa</taxon>
        <taxon>Arthropoda</taxon>
        <taxon>Hexapoda</taxon>
        <taxon>Insecta</taxon>
        <taxon>Pterygota</taxon>
        <taxon>Neoptera</taxon>
        <taxon>Endopterygota</taxon>
        <taxon>Coleoptera</taxon>
        <taxon>Polyphaga</taxon>
        <taxon>Cucujiformia</taxon>
        <taxon>Tenebrionidae</taxon>
        <taxon>Zophobas</taxon>
    </lineage>
</organism>
<comment type="caution">
    <text evidence="8">The sequence shown here is derived from an EMBL/GenBank/DDBJ whole genome shotgun (WGS) entry which is preliminary data.</text>
</comment>